<evidence type="ECO:0000256" key="6">
    <source>
        <dbReference type="SAM" id="MobiDB-lite"/>
    </source>
</evidence>
<evidence type="ECO:0000313" key="8">
    <source>
        <dbReference type="EMBL" id="MBL0423383.1"/>
    </source>
</evidence>
<dbReference type="SUPFAM" id="SSF81273">
    <property type="entry name" value="H-NS histone-like proteins"/>
    <property type="match status" value="1"/>
</dbReference>
<dbReference type="GO" id="GO:0003677">
    <property type="term" value="F:DNA binding"/>
    <property type="evidence" value="ECO:0007669"/>
    <property type="project" value="UniProtKB-KW"/>
</dbReference>
<feature type="region of interest" description="Disordered" evidence="6">
    <location>
        <begin position="56"/>
        <end position="82"/>
    </location>
</feature>
<keyword evidence="4" id="KW-0238">DNA-binding</keyword>
<keyword evidence="5" id="KW-0175">Coiled coil</keyword>
<evidence type="ECO:0000256" key="2">
    <source>
        <dbReference type="ARBA" id="ARBA00010610"/>
    </source>
</evidence>
<keyword evidence="9" id="KW-1185">Reference proteome</keyword>
<reference evidence="8" key="1">
    <citation type="submission" date="2021-01" db="EMBL/GenBank/DDBJ databases">
        <title>Ramlibacter sp. strain AW1 16S ribosomal RNA gene Genome sequencing and assembly.</title>
        <authorList>
            <person name="Kang M."/>
        </authorList>
    </citation>
    <scope>NUCLEOTIDE SEQUENCE</scope>
    <source>
        <strain evidence="8">AW1</strain>
    </source>
</reference>
<dbReference type="PANTHER" id="PTHR38097">
    <property type="match status" value="1"/>
</dbReference>
<comment type="subcellular location">
    <subcellularLocation>
        <location evidence="1">Cytoplasm</location>
        <location evidence="1">Nucleoid</location>
    </subcellularLocation>
</comment>
<dbReference type="SMART" id="SM00528">
    <property type="entry name" value="HNS"/>
    <property type="match status" value="1"/>
</dbReference>
<dbReference type="Pfam" id="PF00816">
    <property type="entry name" value="Histone_HNS"/>
    <property type="match status" value="1"/>
</dbReference>
<dbReference type="AlphaFoldDB" id="A0A937D8T2"/>
<dbReference type="InterPro" id="IPR027444">
    <property type="entry name" value="H-NS_C_dom"/>
</dbReference>
<evidence type="ECO:0000313" key="9">
    <source>
        <dbReference type="Proteomes" id="UP000613011"/>
    </source>
</evidence>
<dbReference type="InterPro" id="IPR037150">
    <property type="entry name" value="H-NS_C_dom_sf"/>
</dbReference>
<comment type="caution">
    <text evidence="8">The sequence shown here is derived from an EMBL/GenBank/DDBJ whole genome shotgun (WGS) entry which is preliminary data.</text>
</comment>
<protein>
    <submittedName>
        <fullName evidence="8">H-NS histone family protein</fullName>
    </submittedName>
</protein>
<evidence type="ECO:0000259" key="7">
    <source>
        <dbReference type="SMART" id="SM00528"/>
    </source>
</evidence>
<evidence type="ECO:0000256" key="1">
    <source>
        <dbReference type="ARBA" id="ARBA00004453"/>
    </source>
</evidence>
<sequence>MATYLELKAQAEKLMAEAEQLRQMEIEQAIADIKSKMELYGISPRDLGFHAAPAVRRTGTRGGQPKAIRYRGPNGETWAGGRGRKPEWVVRVLKEGKSLDQFAV</sequence>
<evidence type="ECO:0000256" key="4">
    <source>
        <dbReference type="ARBA" id="ARBA00023125"/>
    </source>
</evidence>
<proteinExistence type="inferred from homology"/>
<organism evidence="8 9">
    <name type="scientific">Ramlibacter aurantiacus</name>
    <dbReference type="NCBI Taxonomy" id="2801330"/>
    <lineage>
        <taxon>Bacteria</taxon>
        <taxon>Pseudomonadati</taxon>
        <taxon>Pseudomonadota</taxon>
        <taxon>Betaproteobacteria</taxon>
        <taxon>Burkholderiales</taxon>
        <taxon>Comamonadaceae</taxon>
        <taxon>Ramlibacter</taxon>
    </lineage>
</organism>
<comment type="similarity">
    <text evidence="2">Belongs to the histone-like protein H-NS family.</text>
</comment>
<evidence type="ECO:0000256" key="5">
    <source>
        <dbReference type="SAM" id="Coils"/>
    </source>
</evidence>
<dbReference type="PANTHER" id="PTHR38097:SF2">
    <property type="entry name" value="DNA-BINDING PROTEIN STPA"/>
    <property type="match status" value="1"/>
</dbReference>
<accession>A0A937D8T2</accession>
<dbReference type="EMBL" id="JAEQNA010000015">
    <property type="protein sequence ID" value="MBL0423383.1"/>
    <property type="molecule type" value="Genomic_DNA"/>
</dbReference>
<dbReference type="GO" id="GO:0009295">
    <property type="term" value="C:nucleoid"/>
    <property type="evidence" value="ECO:0007669"/>
    <property type="project" value="UniProtKB-SubCell"/>
</dbReference>
<dbReference type="RefSeq" id="WP_201686520.1">
    <property type="nucleotide sequence ID" value="NZ_JAEQNA010000015.1"/>
</dbReference>
<feature type="domain" description="DNA-binding protein H-NS-like C-terminal" evidence="7">
    <location>
        <begin position="58"/>
        <end position="104"/>
    </location>
</feature>
<dbReference type="Gene3D" id="4.10.430.10">
    <property type="entry name" value="Histone-like protein H-NS, C-terminal domain"/>
    <property type="match status" value="1"/>
</dbReference>
<gene>
    <name evidence="8" type="ORF">JI739_23810</name>
</gene>
<name>A0A937D8T2_9BURK</name>
<feature type="coiled-coil region" evidence="5">
    <location>
        <begin position="1"/>
        <end position="28"/>
    </location>
</feature>
<evidence type="ECO:0000256" key="3">
    <source>
        <dbReference type="ARBA" id="ARBA00022490"/>
    </source>
</evidence>
<keyword evidence="3" id="KW-0963">Cytoplasm</keyword>
<dbReference type="Proteomes" id="UP000613011">
    <property type="component" value="Unassembled WGS sequence"/>
</dbReference>